<accession>A0A081BW27</accession>
<evidence type="ECO:0008006" key="3">
    <source>
        <dbReference type="Google" id="ProtNLM"/>
    </source>
</evidence>
<dbReference type="STRING" id="1499967.U27_03494"/>
<keyword evidence="2" id="KW-1185">Reference proteome</keyword>
<dbReference type="Proteomes" id="UP000030661">
    <property type="component" value="Unassembled WGS sequence"/>
</dbReference>
<proteinExistence type="predicted"/>
<dbReference type="eggNOG" id="COG3496">
    <property type="taxonomic scope" value="Bacteria"/>
</dbReference>
<evidence type="ECO:0000313" key="1">
    <source>
        <dbReference type="EMBL" id="GAK56532.1"/>
    </source>
</evidence>
<protein>
    <recommendedName>
        <fullName evidence="3">Chromosome partitioning protein ParA</fullName>
    </recommendedName>
</protein>
<organism evidence="1">
    <name type="scientific">Vecturithrix granuli</name>
    <dbReference type="NCBI Taxonomy" id="1499967"/>
    <lineage>
        <taxon>Bacteria</taxon>
        <taxon>Candidatus Moduliflexota</taxon>
        <taxon>Candidatus Vecturitrichia</taxon>
        <taxon>Candidatus Vecturitrichales</taxon>
        <taxon>Candidatus Vecturitrichaceae</taxon>
        <taxon>Candidatus Vecturithrix</taxon>
    </lineage>
</organism>
<dbReference type="PANTHER" id="PTHR33973:SF4">
    <property type="entry name" value="OS07G0153300 PROTEIN"/>
    <property type="match status" value="1"/>
</dbReference>
<dbReference type="InterPro" id="IPR010775">
    <property type="entry name" value="DUF1365"/>
</dbReference>
<dbReference type="HOGENOM" id="CLU_065913_0_0_0"/>
<dbReference type="PANTHER" id="PTHR33973">
    <property type="entry name" value="OS07G0153300 PROTEIN"/>
    <property type="match status" value="1"/>
</dbReference>
<reference evidence="1" key="1">
    <citation type="journal article" date="2015" name="PeerJ">
        <title>First genomic representation of candidate bacterial phylum KSB3 points to enhanced environmental sensing as a trigger of wastewater bulking.</title>
        <authorList>
            <person name="Sekiguchi Y."/>
            <person name="Ohashi A."/>
            <person name="Parks D.H."/>
            <person name="Yamauchi T."/>
            <person name="Tyson G.W."/>
            <person name="Hugenholtz P."/>
        </authorList>
    </citation>
    <scope>NUCLEOTIDE SEQUENCE [LARGE SCALE GENOMIC DNA]</scope>
</reference>
<dbReference type="Pfam" id="PF07103">
    <property type="entry name" value="DUF1365"/>
    <property type="match status" value="1"/>
</dbReference>
<gene>
    <name evidence="1" type="ORF">U27_03494</name>
</gene>
<name>A0A081BW27_VECG1</name>
<sequence length="255" mass="30307">MMHSCIYEGSVRHRRFSPVGNVFHYRLFLLYLDLTELPTLFDPYRFWSYQKANVASFYRKHHLGNPEIPLDTTIRDVVAQQTGARPAGPIRMLTHLQYFGYCFNPVCFYYCYDQAGQELETIVAEVHNTPWGETHPYVLSKALNEHPDPEWRRYQFAKNFHVSPFIDMDIWYDWKFRVPGHTLNVHLNDLEHGKKIFDATLTLQRREINSQSLNRVLIAYPLMTIKVITLIHWQALRLWWKGATFYTHPGKREKS</sequence>
<dbReference type="EMBL" id="DF820464">
    <property type="protein sequence ID" value="GAK56532.1"/>
    <property type="molecule type" value="Genomic_DNA"/>
</dbReference>
<evidence type="ECO:0000313" key="2">
    <source>
        <dbReference type="Proteomes" id="UP000030661"/>
    </source>
</evidence>
<dbReference type="AlphaFoldDB" id="A0A081BW27"/>